<evidence type="ECO:0000259" key="6">
    <source>
        <dbReference type="Pfam" id="PF01490"/>
    </source>
</evidence>
<comment type="subcellular location">
    <subcellularLocation>
        <location evidence="1">Membrane</location>
        <topology evidence="1">Multi-pass membrane protein</topology>
    </subcellularLocation>
</comment>
<name>A0A835L0V4_SPOEX</name>
<dbReference type="EMBL" id="JACKWZ010000205">
    <property type="protein sequence ID" value="KAF9412031.1"/>
    <property type="molecule type" value="Genomic_DNA"/>
</dbReference>
<proteinExistence type="predicted"/>
<evidence type="ECO:0000256" key="2">
    <source>
        <dbReference type="ARBA" id="ARBA00022692"/>
    </source>
</evidence>
<feature type="domain" description="Amino acid transporter transmembrane" evidence="6">
    <location>
        <begin position="166"/>
        <end position="567"/>
    </location>
</feature>
<evidence type="ECO:0000256" key="1">
    <source>
        <dbReference type="ARBA" id="ARBA00004141"/>
    </source>
</evidence>
<feature type="transmembrane region" description="Helical" evidence="5">
    <location>
        <begin position="442"/>
        <end position="463"/>
    </location>
</feature>
<evidence type="ECO:0000256" key="5">
    <source>
        <dbReference type="SAM" id="Phobius"/>
    </source>
</evidence>
<feature type="transmembrane region" description="Helical" evidence="5">
    <location>
        <begin position="545"/>
        <end position="568"/>
    </location>
</feature>
<dbReference type="InterPro" id="IPR013057">
    <property type="entry name" value="AA_transpt_TM"/>
</dbReference>
<feature type="transmembrane region" description="Helical" evidence="5">
    <location>
        <begin position="507"/>
        <end position="533"/>
    </location>
</feature>
<dbReference type="GO" id="GO:0015179">
    <property type="term" value="F:L-amino acid transmembrane transporter activity"/>
    <property type="evidence" value="ECO:0007669"/>
    <property type="project" value="TreeGrafter"/>
</dbReference>
<sequence>MDQIVPLRYEISPQFRFINYPPISYPIYRRAGVPGLKRTTQISKTVRKLTNSSNDGNMTSFGRFFDATEMDKEENVPSKNDKIEMELKYSAIGWSLSVTAGGSMASIAGSISSPLPLNVSKNRLYAIRRPTPYLLRRGQERNMLCSVVDNDEKLTAICDIIRLIGSIAHIVKGALGGGILSCHVGYMKGGIMVAIPLNFLFGFYMGYCLHLLVQSTIIIYKRTRIPVMSYADVGEASLMMCTNPSLSRFSRVFRYMIDVIIMIDLFGSCCCYQIIIAKSVKQLVENTPEAKFEGEYPGYPSLRVYLAIMIPFVILICLIRHLKYLAPFSIVANVLVAFCIVMVVYYAFLYNPTLQGMEATTTVYGMLEFVGIAVFSMSCSGVVIPIENNMAEPKKFPYALTVGMALIMVCTMCQGIFGYAAFLEKSVSPVTINMPLTIVPKILKGGIAAMIYVTHALNFWVPFDLAFYYLKKRHPPEKAVFWELVYRALFVTIIGCIAIVFPDINALMGFLGVFCITNMAFIWPNVVTLLVIWERPGLGHMRWKLWRGVFLLVIGLFIFFCGSLVAIMELGSVFYRINIANEAD</sequence>
<protein>
    <recommendedName>
        <fullName evidence="6">Amino acid transporter transmembrane domain-containing protein</fullName>
    </recommendedName>
</protein>
<dbReference type="AlphaFoldDB" id="A0A835L0V4"/>
<gene>
    <name evidence="7" type="ORF">HW555_009341</name>
</gene>
<dbReference type="Pfam" id="PF01490">
    <property type="entry name" value="Aa_trans"/>
    <property type="match status" value="1"/>
</dbReference>
<evidence type="ECO:0000313" key="8">
    <source>
        <dbReference type="Proteomes" id="UP000648187"/>
    </source>
</evidence>
<feature type="transmembrane region" description="Helical" evidence="5">
    <location>
        <begin position="484"/>
        <end position="501"/>
    </location>
</feature>
<evidence type="ECO:0000313" key="7">
    <source>
        <dbReference type="EMBL" id="KAF9412031.1"/>
    </source>
</evidence>
<evidence type="ECO:0000256" key="4">
    <source>
        <dbReference type="ARBA" id="ARBA00023136"/>
    </source>
</evidence>
<accession>A0A835L0V4</accession>
<organism evidence="7 8">
    <name type="scientific">Spodoptera exigua</name>
    <name type="common">Beet armyworm</name>
    <name type="synonym">Noctua fulgens</name>
    <dbReference type="NCBI Taxonomy" id="7107"/>
    <lineage>
        <taxon>Eukaryota</taxon>
        <taxon>Metazoa</taxon>
        <taxon>Ecdysozoa</taxon>
        <taxon>Arthropoda</taxon>
        <taxon>Hexapoda</taxon>
        <taxon>Insecta</taxon>
        <taxon>Pterygota</taxon>
        <taxon>Neoptera</taxon>
        <taxon>Endopterygota</taxon>
        <taxon>Lepidoptera</taxon>
        <taxon>Glossata</taxon>
        <taxon>Ditrysia</taxon>
        <taxon>Noctuoidea</taxon>
        <taxon>Noctuidae</taxon>
        <taxon>Amphipyrinae</taxon>
        <taxon>Spodoptera</taxon>
    </lineage>
</organism>
<feature type="transmembrane region" description="Helical" evidence="5">
    <location>
        <begin position="199"/>
        <end position="220"/>
    </location>
</feature>
<feature type="transmembrane region" description="Helical" evidence="5">
    <location>
        <begin position="296"/>
        <end position="318"/>
    </location>
</feature>
<reference evidence="7" key="1">
    <citation type="submission" date="2020-08" db="EMBL/GenBank/DDBJ databases">
        <title>Spodoptera exigua strain:BAW_Kor-Di-RS1 Genome sequencing and assembly.</title>
        <authorList>
            <person name="Kim J."/>
            <person name="Nam H.Y."/>
            <person name="Kwon M."/>
            <person name="Choi J.H."/>
            <person name="Cho S.R."/>
            <person name="Kim G.-H."/>
        </authorList>
    </citation>
    <scope>NUCLEOTIDE SEQUENCE</scope>
    <source>
        <strain evidence="7">BAW_Kor-Di-RS1</strain>
        <tissue evidence="7">Whole-body</tissue>
    </source>
</reference>
<keyword evidence="2 5" id="KW-0812">Transmembrane</keyword>
<feature type="transmembrane region" description="Helical" evidence="5">
    <location>
        <begin position="362"/>
        <end position="386"/>
    </location>
</feature>
<feature type="transmembrane region" description="Helical" evidence="5">
    <location>
        <begin position="330"/>
        <end position="350"/>
    </location>
</feature>
<keyword evidence="8" id="KW-1185">Reference proteome</keyword>
<dbReference type="PANTHER" id="PTHR22950:SF349">
    <property type="entry name" value="AMINO ACID TRANSPORTER TRANSMEMBRANE DOMAIN-CONTAINING PROTEIN"/>
    <property type="match status" value="1"/>
</dbReference>
<dbReference type="GO" id="GO:0005774">
    <property type="term" value="C:vacuolar membrane"/>
    <property type="evidence" value="ECO:0007669"/>
    <property type="project" value="TreeGrafter"/>
</dbReference>
<feature type="transmembrane region" description="Helical" evidence="5">
    <location>
        <begin position="398"/>
        <end position="422"/>
    </location>
</feature>
<comment type="caution">
    <text evidence="7">The sequence shown here is derived from an EMBL/GenBank/DDBJ whole genome shotgun (WGS) entry which is preliminary data.</text>
</comment>
<dbReference type="PANTHER" id="PTHR22950">
    <property type="entry name" value="AMINO ACID TRANSPORTER"/>
    <property type="match status" value="1"/>
</dbReference>
<evidence type="ECO:0000256" key="3">
    <source>
        <dbReference type="ARBA" id="ARBA00022989"/>
    </source>
</evidence>
<dbReference type="Proteomes" id="UP000648187">
    <property type="component" value="Unassembled WGS sequence"/>
</dbReference>
<feature type="transmembrane region" description="Helical" evidence="5">
    <location>
        <begin position="255"/>
        <end position="276"/>
    </location>
</feature>
<keyword evidence="3 5" id="KW-1133">Transmembrane helix</keyword>
<keyword evidence="4 5" id="KW-0472">Membrane</keyword>